<dbReference type="SUPFAM" id="SSF52121">
    <property type="entry name" value="Lumazine synthase"/>
    <property type="match status" value="1"/>
</dbReference>
<evidence type="ECO:0000313" key="10">
    <source>
        <dbReference type="Proteomes" id="UP000008138"/>
    </source>
</evidence>
<dbReference type="OrthoDB" id="23911at2157"/>
<dbReference type="GeneID" id="10359857"/>
<dbReference type="UniPathway" id="UPA00275">
    <property type="reaction ID" value="UER00405"/>
</dbReference>
<proteinExistence type="inferred from homology"/>
<comment type="pathway">
    <text evidence="2">Cofactor biosynthesis; riboflavin biosynthesis; riboflavin from 2-hydroxy-3-oxobutyl phosphate and 5-amino-6-(D-ribitylamino)uracil: step 2/2.</text>
</comment>
<evidence type="ECO:0000256" key="3">
    <source>
        <dbReference type="ARBA" id="ARBA00007424"/>
    </source>
</evidence>
<dbReference type="Pfam" id="PF00885">
    <property type="entry name" value="DMRL_synthase"/>
    <property type="match status" value="1"/>
</dbReference>
<dbReference type="EMBL" id="CP002590">
    <property type="protein sequence ID" value="AEA11808.1"/>
    <property type="molecule type" value="Genomic_DNA"/>
</dbReference>
<dbReference type="NCBIfam" id="TIGR01506">
    <property type="entry name" value="ribC_arch"/>
    <property type="match status" value="1"/>
</dbReference>
<dbReference type="eggNOG" id="arCOG01322">
    <property type="taxonomic scope" value="Archaea"/>
</dbReference>
<dbReference type="KEGG" id="tuz:TUZN_0310"/>
<dbReference type="EC" id="2.5.1.9" evidence="4 8"/>
<dbReference type="InterPro" id="IPR002180">
    <property type="entry name" value="LS/RS"/>
</dbReference>
<evidence type="ECO:0000256" key="5">
    <source>
        <dbReference type="ARBA" id="ARBA00013950"/>
    </source>
</evidence>
<evidence type="ECO:0000256" key="6">
    <source>
        <dbReference type="ARBA" id="ARBA00022619"/>
    </source>
</evidence>
<dbReference type="GO" id="GO:0009231">
    <property type="term" value="P:riboflavin biosynthetic process"/>
    <property type="evidence" value="ECO:0007669"/>
    <property type="project" value="UniProtKB-UniPathway"/>
</dbReference>
<protein>
    <recommendedName>
        <fullName evidence="5 8">Riboflavin synthase</fullName>
        <ecNumber evidence="4 8">2.5.1.9</ecNumber>
    </recommendedName>
</protein>
<name>F2L2E3_THEU7</name>
<evidence type="ECO:0000256" key="1">
    <source>
        <dbReference type="ARBA" id="ARBA00000968"/>
    </source>
</evidence>
<dbReference type="RefSeq" id="WP_013679144.1">
    <property type="nucleotide sequence ID" value="NC_015315.1"/>
</dbReference>
<keyword evidence="7" id="KW-0808">Transferase</keyword>
<dbReference type="GO" id="GO:0009349">
    <property type="term" value="C:riboflavin synthase complex"/>
    <property type="evidence" value="ECO:0007669"/>
    <property type="project" value="InterPro"/>
</dbReference>
<reference key="2">
    <citation type="submission" date="2011-03" db="EMBL/GenBank/DDBJ databases">
        <title>Complete genome sequence of the thermoacidophilic crenarchaeon Thermoproteus uzoniensis 768-20.</title>
        <authorList>
            <person name="Mardanov A.V."/>
            <person name="Gumerov V.M."/>
            <person name="Beletsky A.V."/>
            <person name="Prokofeva M.I."/>
            <person name="Bonch-Osmolovskaya E.A."/>
            <person name="Ravin N.V."/>
            <person name="Skryabin K.G."/>
        </authorList>
    </citation>
    <scope>NUCLEOTIDE SEQUENCE</scope>
    <source>
        <strain>768-20</strain>
    </source>
</reference>
<dbReference type="InterPro" id="IPR006399">
    <property type="entry name" value="Ribfl_synth_arc"/>
</dbReference>
<dbReference type="HOGENOM" id="CLU_1682776_0_0_2"/>
<keyword evidence="6" id="KW-0686">Riboflavin biosynthesis</keyword>
<evidence type="ECO:0000256" key="2">
    <source>
        <dbReference type="ARBA" id="ARBA00004887"/>
    </source>
</evidence>
<organism evidence="9 10">
    <name type="scientific">Thermoproteus uzoniensis (strain 768-20)</name>
    <dbReference type="NCBI Taxonomy" id="999630"/>
    <lineage>
        <taxon>Archaea</taxon>
        <taxon>Thermoproteota</taxon>
        <taxon>Thermoprotei</taxon>
        <taxon>Thermoproteales</taxon>
        <taxon>Thermoproteaceae</taxon>
        <taxon>Thermoproteus</taxon>
    </lineage>
</organism>
<comment type="catalytic activity">
    <reaction evidence="1">
        <text>2 6,7-dimethyl-8-(1-D-ribityl)lumazine + H(+) = 5-amino-6-(D-ribitylamino)uracil + riboflavin</text>
        <dbReference type="Rhea" id="RHEA:20772"/>
        <dbReference type="ChEBI" id="CHEBI:15378"/>
        <dbReference type="ChEBI" id="CHEBI:15934"/>
        <dbReference type="ChEBI" id="CHEBI:57986"/>
        <dbReference type="ChEBI" id="CHEBI:58201"/>
        <dbReference type="EC" id="2.5.1.9"/>
    </reaction>
</comment>
<evidence type="ECO:0000313" key="9">
    <source>
        <dbReference type="EMBL" id="AEA11808.1"/>
    </source>
</evidence>
<gene>
    <name evidence="9" type="ordered locus">TUZN_0310</name>
</gene>
<comment type="similarity">
    <text evidence="3">Belongs to the DMRL synthase family.</text>
</comment>
<accession>F2L2E3</accession>
<keyword evidence="10" id="KW-1185">Reference proteome</keyword>
<dbReference type="GO" id="GO:0004746">
    <property type="term" value="F:riboflavin synthase activity"/>
    <property type="evidence" value="ECO:0007669"/>
    <property type="project" value="UniProtKB-UniRule"/>
</dbReference>
<evidence type="ECO:0000256" key="8">
    <source>
        <dbReference type="NCBIfam" id="TIGR01506"/>
    </source>
</evidence>
<dbReference type="Gene3D" id="3.40.50.960">
    <property type="entry name" value="Lumazine/riboflavin synthase"/>
    <property type="match status" value="1"/>
</dbReference>
<dbReference type="Proteomes" id="UP000008138">
    <property type="component" value="Chromosome"/>
</dbReference>
<evidence type="ECO:0000256" key="4">
    <source>
        <dbReference type="ARBA" id="ARBA00012827"/>
    </source>
</evidence>
<reference evidence="9 10" key="1">
    <citation type="journal article" date="2011" name="J. Bacteriol.">
        <title>Complete genome sequence of the thermoacidophilic crenarchaeon Thermoproteus uzoniensis 768-20.</title>
        <authorList>
            <person name="Mardanov A.V."/>
            <person name="Gumerov V.M."/>
            <person name="Beletsky A.V."/>
            <person name="Prokofeva M.I."/>
            <person name="Bonch-Osmolovskaya E.A."/>
            <person name="Ravin N.V."/>
            <person name="Skryabin K.G."/>
        </authorList>
    </citation>
    <scope>NUCLEOTIDE SEQUENCE [LARGE SCALE GENOMIC DNA]</scope>
    <source>
        <strain evidence="9 10">768-20</strain>
    </source>
</reference>
<sequence>MDCIGVVDTTFARVDMASEAIDEIKSLAPDVEVRRVTVPGIKNTIWGAKKLAREGCTALLVLGWVGPSLTDKLSYLAMSIGLIELQIHMDVLILDVTVHEDEASDERELKTIAVDRARKHARNLVALMRGDLSKFAGMGLRQGRPDVGPII</sequence>
<dbReference type="InterPro" id="IPR036467">
    <property type="entry name" value="LS/RS_sf"/>
</dbReference>
<dbReference type="AlphaFoldDB" id="F2L2E3"/>
<dbReference type="STRING" id="999630.TUZN_0310"/>
<evidence type="ECO:0000256" key="7">
    <source>
        <dbReference type="ARBA" id="ARBA00022679"/>
    </source>
</evidence>